<evidence type="ECO:0000256" key="2">
    <source>
        <dbReference type="ARBA" id="ARBA00022801"/>
    </source>
</evidence>
<dbReference type="Proteomes" id="UP001345963">
    <property type="component" value="Unassembled WGS sequence"/>
</dbReference>
<accession>A0ABU7C3M8</accession>
<comment type="caution">
    <text evidence="3">The sequence shown here is derived from an EMBL/GenBank/DDBJ whole genome shotgun (WGS) entry which is preliminary data.</text>
</comment>
<evidence type="ECO:0000313" key="3">
    <source>
        <dbReference type="EMBL" id="MED6256455.1"/>
    </source>
</evidence>
<keyword evidence="4" id="KW-1185">Reference proteome</keyword>
<gene>
    <name evidence="3" type="ORF">ATANTOWER_026544</name>
</gene>
<reference evidence="3 4" key="1">
    <citation type="submission" date="2021-07" db="EMBL/GenBank/DDBJ databases">
        <authorList>
            <person name="Palmer J.M."/>
        </authorList>
    </citation>
    <scope>NUCLEOTIDE SEQUENCE [LARGE SCALE GENOMIC DNA]</scope>
    <source>
        <strain evidence="3 4">AT_MEX2019</strain>
        <tissue evidence="3">Muscle</tissue>
    </source>
</reference>
<proteinExistence type="inferred from homology"/>
<evidence type="ECO:0000313" key="4">
    <source>
        <dbReference type="Proteomes" id="UP001345963"/>
    </source>
</evidence>
<protein>
    <submittedName>
        <fullName evidence="3">Uncharacterized protein</fullName>
    </submittedName>
</protein>
<keyword evidence="2" id="KW-0378">Hydrolase</keyword>
<organism evidence="3 4">
    <name type="scientific">Ataeniobius toweri</name>
    <dbReference type="NCBI Taxonomy" id="208326"/>
    <lineage>
        <taxon>Eukaryota</taxon>
        <taxon>Metazoa</taxon>
        <taxon>Chordata</taxon>
        <taxon>Craniata</taxon>
        <taxon>Vertebrata</taxon>
        <taxon>Euteleostomi</taxon>
        <taxon>Actinopterygii</taxon>
        <taxon>Neopterygii</taxon>
        <taxon>Teleostei</taxon>
        <taxon>Neoteleostei</taxon>
        <taxon>Acanthomorphata</taxon>
        <taxon>Ovalentaria</taxon>
        <taxon>Atherinomorphae</taxon>
        <taxon>Cyprinodontiformes</taxon>
        <taxon>Goodeidae</taxon>
        <taxon>Ataeniobius</taxon>
    </lineage>
</organism>
<comment type="similarity">
    <text evidence="1">Belongs to the GDA1/CD39 NTPase family.</text>
</comment>
<dbReference type="Gene3D" id="3.30.420.150">
    <property type="entry name" value="Exopolyphosphatase. Domain 2"/>
    <property type="match status" value="1"/>
</dbReference>
<dbReference type="Pfam" id="PF01150">
    <property type="entry name" value="GDA1_CD39"/>
    <property type="match status" value="1"/>
</dbReference>
<evidence type="ECO:0000256" key="1">
    <source>
        <dbReference type="ARBA" id="ARBA00009283"/>
    </source>
</evidence>
<dbReference type="InterPro" id="IPR000407">
    <property type="entry name" value="GDA1_CD39_NTPase"/>
</dbReference>
<sequence>MEKLFSAFNPSLREQWAAIVQHPGSIRGLRVLFKDPDWKATQGVKAQVFNPCYPPKFTISTKLGEDVFYSPCTEKYRPDNLDPQMTVTVVGTGNYQQCVNNVTEIFNFTKCSYSMCSFDGVFQPRVTGSFMVRWCFKDKHVRVHLQIRHLVSDLPSLPLLHLKKDTLTFTQFVDCCFKDLSLV</sequence>
<name>A0ABU7C3M8_9TELE</name>
<dbReference type="EMBL" id="JAHUTI010075145">
    <property type="protein sequence ID" value="MED6256455.1"/>
    <property type="molecule type" value="Genomic_DNA"/>
</dbReference>